<keyword evidence="1" id="KW-1185">Reference proteome</keyword>
<evidence type="ECO:0000313" key="1">
    <source>
        <dbReference type="Proteomes" id="UP000887574"/>
    </source>
</evidence>
<proteinExistence type="predicted"/>
<protein>
    <submittedName>
        <fullName evidence="2">Uncharacterized protein</fullName>
    </submittedName>
</protein>
<dbReference type="AlphaFoldDB" id="A0A915CP55"/>
<accession>A0A915CP55</accession>
<dbReference type="Proteomes" id="UP000887574">
    <property type="component" value="Unplaced"/>
</dbReference>
<reference evidence="2" key="1">
    <citation type="submission" date="2022-11" db="UniProtKB">
        <authorList>
            <consortium name="WormBaseParasite"/>
        </authorList>
    </citation>
    <scope>IDENTIFICATION</scope>
</reference>
<dbReference type="SUPFAM" id="SSF52283">
    <property type="entry name" value="Formate/glycerate dehydrogenase catalytic domain-like"/>
    <property type="match status" value="1"/>
</dbReference>
<organism evidence="1 2">
    <name type="scientific">Ditylenchus dipsaci</name>
    <dbReference type="NCBI Taxonomy" id="166011"/>
    <lineage>
        <taxon>Eukaryota</taxon>
        <taxon>Metazoa</taxon>
        <taxon>Ecdysozoa</taxon>
        <taxon>Nematoda</taxon>
        <taxon>Chromadorea</taxon>
        <taxon>Rhabditida</taxon>
        <taxon>Tylenchina</taxon>
        <taxon>Tylenchomorpha</taxon>
        <taxon>Sphaerularioidea</taxon>
        <taxon>Anguinidae</taxon>
        <taxon>Anguininae</taxon>
        <taxon>Ditylenchus</taxon>
    </lineage>
</organism>
<dbReference type="WBParaSite" id="jg111">
    <property type="protein sequence ID" value="jg111"/>
    <property type="gene ID" value="jg111"/>
</dbReference>
<name>A0A915CP55_9BILA</name>
<evidence type="ECO:0000313" key="2">
    <source>
        <dbReference type="WBParaSite" id="jg111"/>
    </source>
</evidence>
<sequence length="148" mass="16832">MEMLDTILHRKIRLIDFEKFTTSDGKRLVMFGNGQAMLDSSIFYMDLRCGYEIALNRLPRSIGPLIFVFTGSGNVSQGAQDLFKHLPHEFIDVATLPQVAKRGQLNKVYGCVVSRADHMIRKEGGVFNMHEFDEHPDRYVSTFASEVC</sequence>